<organism evidence="1 2">
    <name type="scientific">Sandaracinus amylolyticus</name>
    <dbReference type="NCBI Taxonomy" id="927083"/>
    <lineage>
        <taxon>Bacteria</taxon>
        <taxon>Pseudomonadati</taxon>
        <taxon>Myxococcota</taxon>
        <taxon>Polyangia</taxon>
        <taxon>Polyangiales</taxon>
        <taxon>Sandaracinaceae</taxon>
        <taxon>Sandaracinus</taxon>
    </lineage>
</organism>
<dbReference type="STRING" id="927083.DB32_002296"/>
<evidence type="ECO:0000313" key="1">
    <source>
        <dbReference type="EMBL" id="AKF05147.1"/>
    </source>
</evidence>
<protein>
    <submittedName>
        <fullName evidence="1">Uncharacterized protein</fullName>
    </submittedName>
</protein>
<dbReference type="Proteomes" id="UP000034883">
    <property type="component" value="Chromosome"/>
</dbReference>
<dbReference type="EMBL" id="CP011125">
    <property type="protein sequence ID" value="AKF05147.1"/>
    <property type="molecule type" value="Genomic_DNA"/>
</dbReference>
<proteinExistence type="predicted"/>
<reference evidence="1 2" key="1">
    <citation type="submission" date="2015-03" db="EMBL/GenBank/DDBJ databases">
        <title>Genome assembly of Sandaracinus amylolyticus DSM 53668.</title>
        <authorList>
            <person name="Sharma G."/>
            <person name="Subramanian S."/>
        </authorList>
    </citation>
    <scope>NUCLEOTIDE SEQUENCE [LARGE SCALE GENOMIC DNA]</scope>
    <source>
        <strain evidence="1 2">DSM 53668</strain>
    </source>
</reference>
<keyword evidence="2" id="KW-1185">Reference proteome</keyword>
<sequence length="170" mass="18502">MTTINAALLAAALLFVLFIVAQALLPALIRRRGDRASSAKMDDAILRANDTARPAAQRAEAFREGATIALDELRRPRLALRLLTSAESVAPGEPATIALVERAMLRAKDLGALERFLWQTMDAHRGTPAHARALDALLALYDGPMKTPERARVLRAMSAPRDATTERPSR</sequence>
<accession>A0A0F6YGW0</accession>
<evidence type="ECO:0000313" key="2">
    <source>
        <dbReference type="Proteomes" id="UP000034883"/>
    </source>
</evidence>
<name>A0A0F6YGW0_9BACT</name>
<dbReference type="AlphaFoldDB" id="A0A0F6YGW0"/>
<dbReference type="KEGG" id="samy:DB32_002296"/>
<gene>
    <name evidence="1" type="ORF">DB32_002296</name>
</gene>
<dbReference type="RefSeq" id="WP_053232418.1">
    <property type="nucleotide sequence ID" value="NZ_CP011125.1"/>
</dbReference>